<name>A0A2P2N564_RHIMU</name>
<proteinExistence type="predicted"/>
<evidence type="ECO:0000313" key="1">
    <source>
        <dbReference type="EMBL" id="MBX37536.1"/>
    </source>
</evidence>
<sequence length="10" mass="1251">MIFNWDIAKI</sequence>
<dbReference type="EMBL" id="GGEC01057052">
    <property type="protein sequence ID" value="MBX37536.1"/>
    <property type="molecule type" value="Transcribed_RNA"/>
</dbReference>
<accession>A0A2P2N564</accession>
<reference evidence="1" key="1">
    <citation type="submission" date="2018-02" db="EMBL/GenBank/DDBJ databases">
        <title>Rhizophora mucronata_Transcriptome.</title>
        <authorList>
            <person name="Meera S.P."/>
            <person name="Sreeshan A."/>
            <person name="Augustine A."/>
        </authorList>
    </citation>
    <scope>NUCLEOTIDE SEQUENCE</scope>
    <source>
        <tissue evidence="1">Leaf</tissue>
    </source>
</reference>
<organism evidence="1">
    <name type="scientific">Rhizophora mucronata</name>
    <name type="common">Asiatic mangrove</name>
    <dbReference type="NCBI Taxonomy" id="61149"/>
    <lineage>
        <taxon>Eukaryota</taxon>
        <taxon>Viridiplantae</taxon>
        <taxon>Streptophyta</taxon>
        <taxon>Embryophyta</taxon>
        <taxon>Tracheophyta</taxon>
        <taxon>Spermatophyta</taxon>
        <taxon>Magnoliopsida</taxon>
        <taxon>eudicotyledons</taxon>
        <taxon>Gunneridae</taxon>
        <taxon>Pentapetalae</taxon>
        <taxon>rosids</taxon>
        <taxon>fabids</taxon>
        <taxon>Malpighiales</taxon>
        <taxon>Rhizophoraceae</taxon>
        <taxon>Rhizophora</taxon>
    </lineage>
</organism>
<protein>
    <submittedName>
        <fullName evidence="1">Uncharacterized protein</fullName>
    </submittedName>
</protein>